<evidence type="ECO:0000256" key="4">
    <source>
        <dbReference type="ARBA" id="ARBA00023136"/>
    </source>
</evidence>
<evidence type="ECO:0000256" key="2">
    <source>
        <dbReference type="ARBA" id="ARBA00022692"/>
    </source>
</evidence>
<accession>A0A7H9HT85</accession>
<evidence type="ECO:0000313" key="7">
    <source>
        <dbReference type="EMBL" id="QLQ80541.1"/>
    </source>
</evidence>
<dbReference type="EMBL" id="CP059270">
    <property type="protein sequence ID" value="QLQ80541.1"/>
    <property type="molecule type" value="Genomic_DNA"/>
</dbReference>
<feature type="transmembrane region" description="Helical" evidence="6">
    <location>
        <begin position="308"/>
        <end position="330"/>
    </location>
</feature>
<dbReference type="PANTHER" id="PTHR16950:SF16">
    <property type="entry name" value="ZINC TRANSPORTER ZIP13"/>
    <property type="match status" value="1"/>
</dbReference>
<evidence type="ECO:0000256" key="1">
    <source>
        <dbReference type="ARBA" id="ARBA00004141"/>
    </source>
</evidence>
<evidence type="ECO:0000256" key="3">
    <source>
        <dbReference type="ARBA" id="ARBA00022989"/>
    </source>
</evidence>
<feature type="transmembrane region" description="Helical" evidence="6">
    <location>
        <begin position="121"/>
        <end position="140"/>
    </location>
</feature>
<name>A0A7H9HT85_9SACH</name>
<comment type="subcellular location">
    <subcellularLocation>
        <location evidence="1">Membrane</location>
        <topology evidence="1">Multi-pass membrane protein</topology>
    </subcellularLocation>
</comment>
<dbReference type="PANTHER" id="PTHR16950">
    <property type="entry name" value="ZINC TRANSPORTER SLC39A7 HISTIDINE-RICH MEMBRANE PROTEIN KE4"/>
    <property type="match status" value="1"/>
</dbReference>
<feature type="compositionally biased region" description="Basic and acidic residues" evidence="5">
    <location>
        <begin position="190"/>
        <end position="199"/>
    </location>
</feature>
<protein>
    <recommendedName>
        <fullName evidence="9">Zinc/iron permease</fullName>
    </recommendedName>
</protein>
<gene>
    <name evidence="7" type="ORF">HG537_0D05420</name>
</gene>
<feature type="transmembrane region" description="Helical" evidence="6">
    <location>
        <begin position="342"/>
        <end position="364"/>
    </location>
</feature>
<dbReference type="GO" id="GO:0006882">
    <property type="term" value="P:intracellular zinc ion homeostasis"/>
    <property type="evidence" value="ECO:0007669"/>
    <property type="project" value="TreeGrafter"/>
</dbReference>
<dbReference type="Proteomes" id="UP000510647">
    <property type="component" value="Chromosome 4"/>
</dbReference>
<dbReference type="AlphaFoldDB" id="A0A7H9HT85"/>
<organism evidence="7 8">
    <name type="scientific">Torulaspora globosa</name>
    <dbReference type="NCBI Taxonomy" id="48254"/>
    <lineage>
        <taxon>Eukaryota</taxon>
        <taxon>Fungi</taxon>
        <taxon>Dikarya</taxon>
        <taxon>Ascomycota</taxon>
        <taxon>Saccharomycotina</taxon>
        <taxon>Saccharomycetes</taxon>
        <taxon>Saccharomycetales</taxon>
        <taxon>Saccharomycetaceae</taxon>
        <taxon>Torulaspora</taxon>
    </lineage>
</organism>
<sequence length="365" mass="39374">MGCLRNLVHLALISNVAFSHKHSHGVESSYNQEAFSQVIQRIQDTIFPFSPRYNSILATLVIQLAPCFVIFSIPGLKESQKDGQDNTFLPILVSFAFGTLLGDIFLHLIPEIFEPVSGAGTSPTVAGSAILAGFMLFLFVDKSLRVMSTGSGEEISLSSHSHSHVQEPEEAVSTGTAKPHSTSGLTRRNKPSDHTAIQEKKPITQTRNVSAYLNIITGCVHNITDGIALASSFYNSRHIGATTTIAVMFHEVPHELGDFVILLSGGFTFTQAIKSQLITSIGALLGTAIGCILNEWGNTTNWSTEPSLLLPISCGGFLYIATIVVAPQVLQSNSANKTQETRLWALQFVSIATGFATMATLRLLE</sequence>
<keyword evidence="4 6" id="KW-0472">Membrane</keyword>
<keyword evidence="2 6" id="KW-0812">Transmembrane</keyword>
<dbReference type="GO" id="GO:0005385">
    <property type="term" value="F:zinc ion transmembrane transporter activity"/>
    <property type="evidence" value="ECO:0007669"/>
    <property type="project" value="TreeGrafter"/>
</dbReference>
<keyword evidence="3 6" id="KW-1133">Transmembrane helix</keyword>
<feature type="transmembrane region" description="Helical" evidence="6">
    <location>
        <begin position="88"/>
        <end position="109"/>
    </location>
</feature>
<dbReference type="GO" id="GO:0016020">
    <property type="term" value="C:membrane"/>
    <property type="evidence" value="ECO:0007669"/>
    <property type="project" value="UniProtKB-SubCell"/>
</dbReference>
<dbReference type="InterPro" id="IPR003689">
    <property type="entry name" value="ZIP"/>
</dbReference>
<evidence type="ECO:0000256" key="6">
    <source>
        <dbReference type="SAM" id="Phobius"/>
    </source>
</evidence>
<reference evidence="7 8" key="1">
    <citation type="submission" date="2020-06" db="EMBL/GenBank/DDBJ databases">
        <title>The yeast mating-type switching endonuclease HO is a domesticated member of an unorthodox homing genetic element family.</title>
        <authorList>
            <person name="Coughlan A.Y."/>
            <person name="Lombardi L."/>
            <person name="Braun-Galleani S."/>
            <person name="Martos A.R."/>
            <person name="Galeote V."/>
            <person name="Bigey F."/>
            <person name="Dequin S."/>
            <person name="Byrne K.P."/>
            <person name="Wolfe K.H."/>
        </authorList>
    </citation>
    <scope>NUCLEOTIDE SEQUENCE [LARGE SCALE GENOMIC DNA]</scope>
    <source>
        <strain evidence="7 8">CBS2947</strain>
    </source>
</reference>
<feature type="compositionally biased region" description="Polar residues" evidence="5">
    <location>
        <begin position="173"/>
        <end position="186"/>
    </location>
</feature>
<evidence type="ECO:0000313" key="8">
    <source>
        <dbReference type="Proteomes" id="UP000510647"/>
    </source>
</evidence>
<dbReference type="Pfam" id="PF02535">
    <property type="entry name" value="Zip"/>
    <property type="match status" value="1"/>
</dbReference>
<feature type="transmembrane region" description="Helical" evidence="6">
    <location>
        <begin position="277"/>
        <end position="296"/>
    </location>
</feature>
<feature type="transmembrane region" description="Helical" evidence="6">
    <location>
        <begin position="56"/>
        <end position="76"/>
    </location>
</feature>
<evidence type="ECO:0008006" key="9">
    <source>
        <dbReference type="Google" id="ProtNLM"/>
    </source>
</evidence>
<proteinExistence type="predicted"/>
<feature type="region of interest" description="Disordered" evidence="5">
    <location>
        <begin position="155"/>
        <end position="199"/>
    </location>
</feature>
<dbReference type="OrthoDB" id="200954at2759"/>
<keyword evidence="8" id="KW-1185">Reference proteome</keyword>
<evidence type="ECO:0000256" key="5">
    <source>
        <dbReference type="SAM" id="MobiDB-lite"/>
    </source>
</evidence>